<feature type="compositionally biased region" description="Polar residues" evidence="1">
    <location>
        <begin position="32"/>
        <end position="48"/>
    </location>
</feature>
<evidence type="ECO:0000313" key="4">
    <source>
        <dbReference type="Proteomes" id="UP000054538"/>
    </source>
</evidence>
<dbReference type="SMART" id="SM00027">
    <property type="entry name" value="EH"/>
    <property type="match status" value="1"/>
</dbReference>
<feature type="region of interest" description="Disordered" evidence="1">
    <location>
        <begin position="114"/>
        <end position="218"/>
    </location>
</feature>
<sequence>MPSASLQSRIQAFEALSTPSSSSSTTIFTIPAKSNNGTTSTNLLETPVSPTASAFHPIVPFAAPTSSRSPSPSPPNLGRKTSLIDLKDWILEDGPVDAPAFRHTLSGGINKLNGIRELSRTPPPRKPIPTYGTLNSSSTPLINFELPPKPRPPTRPREPSHNAPSTPLINFESPPKPRPPLPPRKPSYNASDPVPVQHSVSVGSETGAMLRPPGRSDSLTIEHTYPPGVPKFGAGRIGHASVSSISSFHSVSLSSDGNGVQIHGSENTSKPPSFILDANAGGITDTDTASIAESFENVSVPSAISPSTAIPFDWEKAMGKSKSSPKLEPPRLPQRPSPKVTSPLPPSPIARSASVSSSTTTNTKTRRPPPPPPSYQPFSRSRPPSSRASLASTSASTSDRSSIISNVTTTSRTSTSTRSSAQFGGSAKPSLLRPTPVPPAARARYESLFISAVQGRQKAEKKKQNSKSLAPLPLPVKKGRQAAGWRGLSVDLITNQEDHPYSSADKEKADTSDSEDEPKFVQVGLEESLNGRIVKRIWSASRLDRKKLRDIWNDCDPQSTGSLNCGAFVQGMWRIDEELRRAQLAQRTSALTAASSQRIPHRPLPPPRTLSTSRLVV</sequence>
<feature type="compositionally biased region" description="Low complexity" evidence="1">
    <location>
        <begin position="376"/>
        <end position="420"/>
    </location>
</feature>
<evidence type="ECO:0000313" key="3">
    <source>
        <dbReference type="EMBL" id="KIK83214.1"/>
    </source>
</evidence>
<feature type="compositionally biased region" description="Low complexity" evidence="1">
    <location>
        <begin position="17"/>
        <end position="31"/>
    </location>
</feature>
<dbReference type="Pfam" id="PF12763">
    <property type="entry name" value="EH"/>
    <property type="match status" value="1"/>
</dbReference>
<proteinExistence type="predicted"/>
<gene>
    <name evidence="3" type="ORF">PAXRUDRAFT_832100</name>
</gene>
<dbReference type="AlphaFoldDB" id="A0A0D0DM70"/>
<feature type="compositionally biased region" description="Basic and acidic residues" evidence="1">
    <location>
        <begin position="496"/>
        <end position="511"/>
    </location>
</feature>
<keyword evidence="4" id="KW-1185">Reference proteome</keyword>
<feature type="region of interest" description="Disordered" evidence="1">
    <location>
        <begin position="591"/>
        <end position="617"/>
    </location>
</feature>
<dbReference type="OrthoDB" id="10045710at2759"/>
<feature type="compositionally biased region" description="Pro residues" evidence="1">
    <location>
        <begin position="174"/>
        <end position="185"/>
    </location>
</feature>
<evidence type="ECO:0000259" key="2">
    <source>
        <dbReference type="SMART" id="SM00027"/>
    </source>
</evidence>
<dbReference type="InterPro" id="IPR000261">
    <property type="entry name" value="EH_dom"/>
</dbReference>
<dbReference type="STRING" id="930991.A0A0D0DM70"/>
<feature type="region of interest" description="Disordered" evidence="1">
    <location>
        <begin position="14"/>
        <end position="48"/>
    </location>
</feature>
<dbReference type="Gene3D" id="1.10.238.10">
    <property type="entry name" value="EF-hand"/>
    <property type="match status" value="1"/>
</dbReference>
<organism evidence="3 4">
    <name type="scientific">Paxillus rubicundulus Ve08.2h10</name>
    <dbReference type="NCBI Taxonomy" id="930991"/>
    <lineage>
        <taxon>Eukaryota</taxon>
        <taxon>Fungi</taxon>
        <taxon>Dikarya</taxon>
        <taxon>Basidiomycota</taxon>
        <taxon>Agaricomycotina</taxon>
        <taxon>Agaricomycetes</taxon>
        <taxon>Agaricomycetidae</taxon>
        <taxon>Boletales</taxon>
        <taxon>Paxilineae</taxon>
        <taxon>Paxillaceae</taxon>
        <taxon>Paxillus</taxon>
    </lineage>
</organism>
<dbReference type="InParanoid" id="A0A0D0DM70"/>
<reference evidence="4" key="2">
    <citation type="submission" date="2015-01" db="EMBL/GenBank/DDBJ databases">
        <title>Evolutionary Origins and Diversification of the Mycorrhizal Mutualists.</title>
        <authorList>
            <consortium name="DOE Joint Genome Institute"/>
            <consortium name="Mycorrhizal Genomics Consortium"/>
            <person name="Kohler A."/>
            <person name="Kuo A."/>
            <person name="Nagy L.G."/>
            <person name="Floudas D."/>
            <person name="Copeland A."/>
            <person name="Barry K.W."/>
            <person name="Cichocki N."/>
            <person name="Veneault-Fourrey C."/>
            <person name="LaButti K."/>
            <person name="Lindquist E.A."/>
            <person name="Lipzen A."/>
            <person name="Lundell T."/>
            <person name="Morin E."/>
            <person name="Murat C."/>
            <person name="Riley R."/>
            <person name="Ohm R."/>
            <person name="Sun H."/>
            <person name="Tunlid A."/>
            <person name="Henrissat B."/>
            <person name="Grigoriev I.V."/>
            <person name="Hibbett D.S."/>
            <person name="Martin F."/>
        </authorList>
    </citation>
    <scope>NUCLEOTIDE SEQUENCE [LARGE SCALE GENOMIC DNA]</scope>
    <source>
        <strain evidence="4">Ve08.2h10</strain>
    </source>
</reference>
<accession>A0A0D0DM70</accession>
<dbReference type="InterPro" id="IPR011992">
    <property type="entry name" value="EF-hand-dom_pair"/>
</dbReference>
<evidence type="ECO:0000256" key="1">
    <source>
        <dbReference type="SAM" id="MobiDB-lite"/>
    </source>
</evidence>
<feature type="compositionally biased region" description="Low complexity" evidence="1">
    <location>
        <begin position="349"/>
        <end position="363"/>
    </location>
</feature>
<dbReference type="HOGENOM" id="CLU_024941_0_0_1"/>
<dbReference type="EMBL" id="KN825599">
    <property type="protein sequence ID" value="KIK83214.1"/>
    <property type="molecule type" value="Genomic_DNA"/>
</dbReference>
<feature type="compositionally biased region" description="Polar residues" evidence="1">
    <location>
        <begin position="132"/>
        <end position="141"/>
    </location>
</feature>
<name>A0A0D0DM70_9AGAM</name>
<feature type="region of interest" description="Disordered" evidence="1">
    <location>
        <begin position="496"/>
        <end position="517"/>
    </location>
</feature>
<protein>
    <recommendedName>
        <fullName evidence="2">EH domain-containing protein</fullName>
    </recommendedName>
</protein>
<feature type="region of interest" description="Disordered" evidence="1">
    <location>
        <begin position="318"/>
        <end position="438"/>
    </location>
</feature>
<dbReference type="Proteomes" id="UP000054538">
    <property type="component" value="Unassembled WGS sequence"/>
</dbReference>
<dbReference type="SUPFAM" id="SSF47473">
    <property type="entry name" value="EF-hand"/>
    <property type="match status" value="1"/>
</dbReference>
<feature type="domain" description="EH" evidence="2">
    <location>
        <begin position="509"/>
        <end position="598"/>
    </location>
</feature>
<reference evidence="3 4" key="1">
    <citation type="submission" date="2014-04" db="EMBL/GenBank/DDBJ databases">
        <authorList>
            <consortium name="DOE Joint Genome Institute"/>
            <person name="Kuo A."/>
            <person name="Kohler A."/>
            <person name="Jargeat P."/>
            <person name="Nagy L.G."/>
            <person name="Floudas D."/>
            <person name="Copeland A."/>
            <person name="Barry K.W."/>
            <person name="Cichocki N."/>
            <person name="Veneault-Fourrey C."/>
            <person name="LaButti K."/>
            <person name="Lindquist E.A."/>
            <person name="Lipzen A."/>
            <person name="Lundell T."/>
            <person name="Morin E."/>
            <person name="Murat C."/>
            <person name="Sun H."/>
            <person name="Tunlid A."/>
            <person name="Henrissat B."/>
            <person name="Grigoriev I.V."/>
            <person name="Hibbett D.S."/>
            <person name="Martin F."/>
            <person name="Nordberg H.P."/>
            <person name="Cantor M.N."/>
            <person name="Hua S.X."/>
        </authorList>
    </citation>
    <scope>NUCLEOTIDE SEQUENCE [LARGE SCALE GENOMIC DNA]</scope>
    <source>
        <strain evidence="3 4">Ve08.2h10</strain>
    </source>
</reference>